<dbReference type="SUPFAM" id="SSF109604">
    <property type="entry name" value="HD-domain/PDEase-like"/>
    <property type="match status" value="1"/>
</dbReference>
<dbReference type="PANTHER" id="PTHR33594">
    <property type="entry name" value="SUPERFAMILY HYDROLASE, PUTATIVE (AFU_ORTHOLOGUE AFUA_1G03035)-RELATED"/>
    <property type="match status" value="1"/>
</dbReference>
<dbReference type="EMBL" id="JAROCA020000001">
    <property type="protein sequence ID" value="MDY0405741.1"/>
    <property type="molecule type" value="Genomic_DNA"/>
</dbReference>
<comment type="caution">
    <text evidence="2">The sequence shown here is derived from an EMBL/GenBank/DDBJ whole genome shotgun (WGS) entry which is preliminary data.</text>
</comment>
<dbReference type="Gene3D" id="1.10.472.50">
    <property type="entry name" value="HD-domain/PDEase-like"/>
    <property type="match status" value="1"/>
</dbReference>
<dbReference type="CDD" id="cd00077">
    <property type="entry name" value="HDc"/>
    <property type="match status" value="1"/>
</dbReference>
<feature type="domain" description="HD/PDEase" evidence="1">
    <location>
        <begin position="22"/>
        <end position="135"/>
    </location>
</feature>
<organism evidence="2 3">
    <name type="scientific">Tigheibacillus jepli</name>
    <dbReference type="NCBI Taxonomy" id="3035914"/>
    <lineage>
        <taxon>Bacteria</taxon>
        <taxon>Bacillati</taxon>
        <taxon>Bacillota</taxon>
        <taxon>Bacilli</taxon>
        <taxon>Bacillales</taxon>
        <taxon>Bacillaceae</taxon>
        <taxon>Tigheibacillus</taxon>
    </lineage>
</organism>
<gene>
    <name evidence="2" type="ORF">P5G51_010370</name>
</gene>
<dbReference type="Proteomes" id="UP001228376">
    <property type="component" value="Unassembled WGS sequence"/>
</dbReference>
<keyword evidence="3" id="KW-1185">Reference proteome</keyword>
<evidence type="ECO:0000259" key="1">
    <source>
        <dbReference type="SMART" id="SM00471"/>
    </source>
</evidence>
<dbReference type="Pfam" id="PF01966">
    <property type="entry name" value="HD"/>
    <property type="match status" value="1"/>
</dbReference>
<protein>
    <submittedName>
        <fullName evidence="2">HD domain-containing protein</fullName>
    </submittedName>
</protein>
<dbReference type="PANTHER" id="PTHR33594:SF1">
    <property type="entry name" value="HD_PDEASE DOMAIN-CONTAINING PROTEIN"/>
    <property type="match status" value="1"/>
</dbReference>
<evidence type="ECO:0000313" key="3">
    <source>
        <dbReference type="Proteomes" id="UP001228376"/>
    </source>
</evidence>
<dbReference type="SMART" id="SM00471">
    <property type="entry name" value="HDc"/>
    <property type="match status" value="1"/>
</dbReference>
<dbReference type="Gene3D" id="1.20.58.1910">
    <property type="match status" value="1"/>
</dbReference>
<accession>A0ABU5CHC9</accession>
<sequence>MDKQSQLCKIASYVKNQFDKDATGHDFYHMQRVARIAKQIAYEEDADLFMTEMAAWLHDVGDDKLFANPQAAIADMNQFLQKMGLSKKQINELNQIIGEVSFRKGVMVPDRLETKIVQDADRIDAIGAIGIARTFAYGGAAGQLLYDSFHPENTSFQHFYDKLFKLKDRMHTQTGKRLAEERTQFLHLFAKEFLHEWES</sequence>
<evidence type="ECO:0000313" key="2">
    <source>
        <dbReference type="EMBL" id="MDY0405741.1"/>
    </source>
</evidence>
<dbReference type="InterPro" id="IPR003607">
    <property type="entry name" value="HD/PDEase_dom"/>
</dbReference>
<dbReference type="RefSeq" id="WP_306065032.1">
    <property type="nucleotide sequence ID" value="NZ_JAROCA020000001.1"/>
</dbReference>
<dbReference type="InterPro" id="IPR006674">
    <property type="entry name" value="HD_domain"/>
</dbReference>
<reference evidence="2 3" key="1">
    <citation type="submission" date="2023-10" db="EMBL/GenBank/DDBJ databases">
        <title>179-bfca-hs.</title>
        <authorList>
            <person name="Miliotis G."/>
            <person name="Sengupta P."/>
            <person name="Hameed A."/>
            <person name="Chuvochina M."/>
            <person name="Mcdonagh F."/>
            <person name="Simpson A.C."/>
            <person name="Singh N.K."/>
            <person name="Rekha P.D."/>
            <person name="Raman K."/>
            <person name="Hugenholtz P."/>
            <person name="Venkateswaran K."/>
        </authorList>
    </citation>
    <scope>NUCLEOTIDE SEQUENCE [LARGE SCALE GENOMIC DNA]</scope>
    <source>
        <strain evidence="2 3">179-BFC-A-HS</strain>
    </source>
</reference>
<name>A0ABU5CHC9_9BACI</name>
<proteinExistence type="predicted"/>